<proteinExistence type="predicted"/>
<dbReference type="PANTHER" id="PTHR23267">
    <property type="entry name" value="IMMUNOGLOBULIN LIGHT CHAIN"/>
    <property type="match status" value="1"/>
</dbReference>
<dbReference type="InterPro" id="IPR013106">
    <property type="entry name" value="Ig_V-set"/>
</dbReference>
<reference evidence="3" key="2">
    <citation type="submission" date="2025-09" db="UniProtKB">
        <authorList>
            <consortium name="Ensembl"/>
        </authorList>
    </citation>
    <scope>IDENTIFICATION</scope>
</reference>
<organism evidence="3 4">
    <name type="scientific">Marmota marmota marmota</name>
    <name type="common">Alpine marmot</name>
    <dbReference type="NCBI Taxonomy" id="9994"/>
    <lineage>
        <taxon>Eukaryota</taxon>
        <taxon>Metazoa</taxon>
        <taxon>Chordata</taxon>
        <taxon>Craniata</taxon>
        <taxon>Vertebrata</taxon>
        <taxon>Euteleostomi</taxon>
        <taxon>Mammalia</taxon>
        <taxon>Eutheria</taxon>
        <taxon>Euarchontoglires</taxon>
        <taxon>Glires</taxon>
        <taxon>Rodentia</taxon>
        <taxon>Sciuromorpha</taxon>
        <taxon>Sciuridae</taxon>
        <taxon>Xerinae</taxon>
        <taxon>Marmotini</taxon>
        <taxon>Marmota</taxon>
    </lineage>
</organism>
<dbReference type="GeneTree" id="ENSGT00940000161640"/>
<feature type="chain" id="PRO_5034942168" description="Ig-like domain-containing protein" evidence="1">
    <location>
        <begin position="20"/>
        <end position="138"/>
    </location>
</feature>
<dbReference type="InterPro" id="IPR036179">
    <property type="entry name" value="Ig-like_dom_sf"/>
</dbReference>
<dbReference type="PROSITE" id="PS50835">
    <property type="entry name" value="IG_LIKE"/>
    <property type="match status" value="1"/>
</dbReference>
<accession>A0A8C5ZVB5</accession>
<keyword evidence="4" id="KW-1185">Reference proteome</keyword>
<dbReference type="InterPro" id="IPR003599">
    <property type="entry name" value="Ig_sub"/>
</dbReference>
<evidence type="ECO:0000313" key="4">
    <source>
        <dbReference type="Proteomes" id="UP000694407"/>
    </source>
</evidence>
<feature type="signal peptide" evidence="1">
    <location>
        <begin position="1"/>
        <end position="19"/>
    </location>
</feature>
<dbReference type="SUPFAM" id="SSF48726">
    <property type="entry name" value="Immunoglobulin"/>
    <property type="match status" value="1"/>
</dbReference>
<reference evidence="3" key="1">
    <citation type="submission" date="2025-08" db="UniProtKB">
        <authorList>
            <consortium name="Ensembl"/>
        </authorList>
    </citation>
    <scope>IDENTIFICATION</scope>
</reference>
<dbReference type="InterPro" id="IPR007110">
    <property type="entry name" value="Ig-like_dom"/>
</dbReference>
<dbReference type="SMART" id="SM00406">
    <property type="entry name" value="IGv"/>
    <property type="match status" value="1"/>
</dbReference>
<evidence type="ECO:0000259" key="2">
    <source>
        <dbReference type="PROSITE" id="PS50835"/>
    </source>
</evidence>
<protein>
    <recommendedName>
        <fullName evidence="2">Ig-like domain-containing protein</fullName>
    </recommendedName>
</protein>
<keyword evidence="1" id="KW-0732">Signal</keyword>
<sequence>MAWAHVLFTFLIHCTGSWAQFELTQPHSVSASPGKTVTISCTRSSGNIGSSYVYWYQQRQGNAPSTVIYADDQRPSGVPDRFSGSIDSSSNTASLSISDLQIEDEADYYCQSYNSSYNPTVLQTHGEVRQKLPRVSSP</sequence>
<dbReference type="Pfam" id="PF07686">
    <property type="entry name" value="V-set"/>
    <property type="match status" value="1"/>
</dbReference>
<evidence type="ECO:0000256" key="1">
    <source>
        <dbReference type="SAM" id="SignalP"/>
    </source>
</evidence>
<dbReference type="Gene3D" id="2.60.40.10">
    <property type="entry name" value="Immunoglobulins"/>
    <property type="match status" value="1"/>
</dbReference>
<dbReference type="AlphaFoldDB" id="A0A8C5ZVB5"/>
<dbReference type="Proteomes" id="UP000694407">
    <property type="component" value="Unplaced"/>
</dbReference>
<name>A0A8C5ZVB5_MARMA</name>
<dbReference type="InterPro" id="IPR013783">
    <property type="entry name" value="Ig-like_fold"/>
</dbReference>
<dbReference type="SMART" id="SM00409">
    <property type="entry name" value="IG"/>
    <property type="match status" value="1"/>
</dbReference>
<dbReference type="Ensembl" id="ENSMMMT00000022966.1">
    <property type="protein sequence ID" value="ENSMMMP00000020207.1"/>
    <property type="gene ID" value="ENSMMMG00000017851.1"/>
</dbReference>
<evidence type="ECO:0000313" key="3">
    <source>
        <dbReference type="Ensembl" id="ENSMMMP00000020207.1"/>
    </source>
</evidence>
<dbReference type="InterPro" id="IPR050150">
    <property type="entry name" value="IgV_Light_Chain"/>
</dbReference>
<feature type="domain" description="Ig-like" evidence="2">
    <location>
        <begin position="19"/>
        <end position="122"/>
    </location>
</feature>